<dbReference type="SUPFAM" id="SSF48295">
    <property type="entry name" value="TrpR-like"/>
    <property type="match status" value="1"/>
</dbReference>
<dbReference type="PANTHER" id="PTHR46889">
    <property type="entry name" value="TRANSPOSASE INSF FOR INSERTION SEQUENCE IS3B-RELATED"/>
    <property type="match status" value="1"/>
</dbReference>
<dbReference type="RefSeq" id="WP_393992872.1">
    <property type="nucleotide sequence ID" value="NZ_JBAFVH010000006.1"/>
</dbReference>
<dbReference type="Pfam" id="PF13276">
    <property type="entry name" value="HTH_21"/>
    <property type="match status" value="1"/>
</dbReference>
<dbReference type="InterPro" id="IPR050900">
    <property type="entry name" value="Transposase_IS3/IS150/IS904"/>
</dbReference>
<dbReference type="SUPFAM" id="SSF53098">
    <property type="entry name" value="Ribonuclease H-like"/>
    <property type="match status" value="1"/>
</dbReference>
<comment type="caution">
    <text evidence="2">The sequence shown here is derived from an EMBL/GenBank/DDBJ whole genome shotgun (WGS) entry which is preliminary data.</text>
</comment>
<feature type="domain" description="Integrase catalytic" evidence="1">
    <location>
        <begin position="212"/>
        <end position="372"/>
    </location>
</feature>
<evidence type="ECO:0000259" key="1">
    <source>
        <dbReference type="PROSITE" id="PS50994"/>
    </source>
</evidence>
<dbReference type="InterPro" id="IPR025948">
    <property type="entry name" value="HTH-like_dom"/>
</dbReference>
<dbReference type="InterPro" id="IPR012337">
    <property type="entry name" value="RNaseH-like_sf"/>
</dbReference>
<sequence length="378" mass="43067">MTGKRKRYSAEFKAKVALEALRGEQTVAQLAAKHGLHQTMINAWKKQAVEGMATVFSGKAEAADAARESEIDQLHAKIGQLVVERGFFASGLRALSVRARGDMIEPDHPQLPITRQCALVGISRSAFYGGPRTESAESLALMRAIDGQFLETPWYGSRQMARHLRREGHEIGRKRVRRLMARMGLAAIYQRPKTTVRHPQHRIFPYLLRTMTIDRPDQVWCADITYIPMRRGFLYLVAIMDWHSRRVLSWRLSNTMEVDFCIEALEEALSRFGRPGIFNTDQGSQFTSPRFTQVLLDAGVQLSMDGRGRWMDNVFIERLWRSLKYECIYLNAFETGSETRAGIGRWITYYNRTRPHSALGGRTPEEVHMACDGINMAA</sequence>
<dbReference type="Gene3D" id="3.30.420.10">
    <property type="entry name" value="Ribonuclease H-like superfamily/Ribonuclease H"/>
    <property type="match status" value="1"/>
</dbReference>
<keyword evidence="3" id="KW-1185">Reference proteome</keyword>
<dbReference type="InterPro" id="IPR010921">
    <property type="entry name" value="Trp_repressor/repl_initiator"/>
</dbReference>
<gene>
    <name evidence="2" type="ORF">V5F32_12175</name>
</gene>
<name>A0ABW6ZWT9_9HYPH</name>
<organism evidence="2 3">
    <name type="scientific">Xanthobacter oligotrophicus</name>
    <dbReference type="NCBI Taxonomy" id="2607286"/>
    <lineage>
        <taxon>Bacteria</taxon>
        <taxon>Pseudomonadati</taxon>
        <taxon>Pseudomonadota</taxon>
        <taxon>Alphaproteobacteria</taxon>
        <taxon>Hyphomicrobiales</taxon>
        <taxon>Xanthobacteraceae</taxon>
        <taxon>Xanthobacter</taxon>
    </lineage>
</organism>
<evidence type="ECO:0000313" key="2">
    <source>
        <dbReference type="EMBL" id="MFG1372922.1"/>
    </source>
</evidence>
<proteinExistence type="predicted"/>
<dbReference type="EMBL" id="JBAFVH010000006">
    <property type="protein sequence ID" value="MFG1372922.1"/>
    <property type="molecule type" value="Genomic_DNA"/>
</dbReference>
<reference evidence="2 3" key="1">
    <citation type="submission" date="2024-02" db="EMBL/GenBank/DDBJ databases">
        <title>Expansion and revision of Xanthobacter and proposal of Roseixanthobacter gen. nov.</title>
        <authorList>
            <person name="Soltysiak M.P.M."/>
            <person name="Jalihal A."/>
            <person name="Ory A."/>
            <person name="Chrisophersen C."/>
            <person name="Lee A.D."/>
            <person name="Boulton J."/>
            <person name="Springer M."/>
        </authorList>
    </citation>
    <scope>NUCLEOTIDE SEQUENCE [LARGE SCALE GENOMIC DNA]</scope>
    <source>
        <strain evidence="2 3">23A</strain>
    </source>
</reference>
<evidence type="ECO:0000313" key="3">
    <source>
        <dbReference type="Proteomes" id="UP001604002"/>
    </source>
</evidence>
<dbReference type="InterPro" id="IPR036388">
    <property type="entry name" value="WH-like_DNA-bd_sf"/>
</dbReference>
<dbReference type="PANTHER" id="PTHR46889:SF4">
    <property type="entry name" value="TRANSPOSASE INSO FOR INSERTION SEQUENCE ELEMENT IS911B-RELATED"/>
    <property type="match status" value="1"/>
</dbReference>
<dbReference type="NCBIfam" id="NF033516">
    <property type="entry name" value="transpos_IS3"/>
    <property type="match status" value="1"/>
</dbReference>
<dbReference type="InterPro" id="IPR048020">
    <property type="entry name" value="Transpos_IS3"/>
</dbReference>
<dbReference type="Pfam" id="PF01527">
    <property type="entry name" value="HTH_Tnp_1"/>
    <property type="match status" value="1"/>
</dbReference>
<protein>
    <submittedName>
        <fullName evidence="2">IS3 family transposase</fullName>
    </submittedName>
</protein>
<dbReference type="InterPro" id="IPR001584">
    <property type="entry name" value="Integrase_cat-core"/>
</dbReference>
<dbReference type="Pfam" id="PF00665">
    <property type="entry name" value="rve"/>
    <property type="match status" value="1"/>
</dbReference>
<dbReference type="PROSITE" id="PS50994">
    <property type="entry name" value="INTEGRASE"/>
    <property type="match status" value="1"/>
</dbReference>
<dbReference type="Proteomes" id="UP001604002">
    <property type="component" value="Unassembled WGS sequence"/>
</dbReference>
<dbReference type="InterPro" id="IPR002514">
    <property type="entry name" value="Transposase_8"/>
</dbReference>
<dbReference type="InterPro" id="IPR036397">
    <property type="entry name" value="RNaseH_sf"/>
</dbReference>
<dbReference type="Pfam" id="PF13333">
    <property type="entry name" value="rve_2"/>
    <property type="match status" value="1"/>
</dbReference>
<dbReference type="Gene3D" id="1.10.10.10">
    <property type="entry name" value="Winged helix-like DNA-binding domain superfamily/Winged helix DNA-binding domain"/>
    <property type="match status" value="1"/>
</dbReference>
<accession>A0ABW6ZWT9</accession>